<dbReference type="InterPro" id="IPR050131">
    <property type="entry name" value="Peptidase_S8_subtilisin-like"/>
</dbReference>
<evidence type="ECO:0000313" key="8">
    <source>
        <dbReference type="EMBL" id="EMT67981.1"/>
    </source>
</evidence>
<sequence length="419" mass="47574">MTVGPRTVEMIQKSDEEGWEVRVNADTRICHEINPLGRLVVTLQKTMVHQAMAQSQQGPEGDVHFYFDLREDAQLFAAYLQAAQDRLRDMFVRGPLEDEQIVYSLLSDVDYSLRAQANGWLEFRIPTEDDTQAKIRFMLVSSQGAGEQRYRAVVSREGYSDAVCIDFKDKTPQISQRGLLKSLQDIEVWITYSFGSENDPTAGDWLDEVDDLIRAMRGDRKDPYERVKIAIIDSGLHDRERGRYRAEYKDFTDVHMNDSWHGTCCAGIIQGMYEEARLYIARVFERDHADEIEGPLRMARAIHWAIEPPRSVDIISISAGFRNYSKELDDAVTRAKASGVLVIAAASNWQNKNTVAFPARHNLSAMCIYSTNTGNQSSSFNPEPRADTQNFAILGEGFQHPDQRRNERMSGTSSKNRGS</sequence>
<evidence type="ECO:0000256" key="1">
    <source>
        <dbReference type="ARBA" id="ARBA00011073"/>
    </source>
</evidence>
<organism evidence="8 9">
    <name type="scientific">Fusarium oxysporum f. sp. cubense (strain race 4)</name>
    <name type="common">Panama disease fungus</name>
    <dbReference type="NCBI Taxonomy" id="2502994"/>
    <lineage>
        <taxon>Eukaryota</taxon>
        <taxon>Fungi</taxon>
        <taxon>Dikarya</taxon>
        <taxon>Ascomycota</taxon>
        <taxon>Pezizomycotina</taxon>
        <taxon>Sordariomycetes</taxon>
        <taxon>Hypocreomycetidae</taxon>
        <taxon>Hypocreales</taxon>
        <taxon>Nectriaceae</taxon>
        <taxon>Fusarium</taxon>
        <taxon>Fusarium oxysporum species complex</taxon>
    </lineage>
</organism>
<proteinExistence type="inferred from homology"/>
<dbReference type="Pfam" id="PF00082">
    <property type="entry name" value="Peptidase_S8"/>
    <property type="match status" value="1"/>
</dbReference>
<evidence type="ECO:0000256" key="6">
    <source>
        <dbReference type="SAM" id="MobiDB-lite"/>
    </source>
</evidence>
<dbReference type="GO" id="GO:0006508">
    <property type="term" value="P:proteolysis"/>
    <property type="evidence" value="ECO:0007669"/>
    <property type="project" value="UniProtKB-KW"/>
</dbReference>
<evidence type="ECO:0000256" key="5">
    <source>
        <dbReference type="PROSITE-ProRule" id="PRU01240"/>
    </source>
</evidence>
<feature type="region of interest" description="Disordered" evidence="6">
    <location>
        <begin position="393"/>
        <end position="419"/>
    </location>
</feature>
<comment type="similarity">
    <text evidence="1 5">Belongs to the peptidase S8 family.</text>
</comment>
<dbReference type="STRING" id="1229665.N1RQX9"/>
<feature type="domain" description="Peptidase S8/S53" evidence="7">
    <location>
        <begin position="227"/>
        <end position="413"/>
    </location>
</feature>
<keyword evidence="4" id="KW-0720">Serine protease</keyword>
<evidence type="ECO:0000313" key="9">
    <source>
        <dbReference type="Proteomes" id="UP000016929"/>
    </source>
</evidence>
<gene>
    <name evidence="8" type="ORF">FOC4_g10012377</name>
</gene>
<name>N1RQX9_FUSC4</name>
<dbReference type="Proteomes" id="UP000016929">
    <property type="component" value="Unassembled WGS sequence"/>
</dbReference>
<dbReference type="OrthoDB" id="3565018at2759"/>
<protein>
    <submittedName>
        <fullName evidence="8">Minor extracellular protease epr</fullName>
    </submittedName>
</protein>
<keyword evidence="9" id="KW-1185">Reference proteome</keyword>
<dbReference type="HOGENOM" id="CLU_050075_2_0_1"/>
<accession>N1RQX9</accession>
<evidence type="ECO:0000259" key="7">
    <source>
        <dbReference type="Pfam" id="PF00082"/>
    </source>
</evidence>
<dbReference type="GO" id="GO:0004252">
    <property type="term" value="F:serine-type endopeptidase activity"/>
    <property type="evidence" value="ECO:0007669"/>
    <property type="project" value="InterPro"/>
</dbReference>
<feature type="compositionally biased region" description="Polar residues" evidence="6">
    <location>
        <begin position="409"/>
        <end position="419"/>
    </location>
</feature>
<reference evidence="9" key="2">
    <citation type="journal article" date="2014" name="PLoS ONE">
        <title>Genome and Transcriptome Analysis of the Fungal Pathogen Fusarium oxysporum f. sp. cubense Causing Banana Vascular Wilt Disease.</title>
        <authorList>
            <person name="Guo L."/>
            <person name="Han L."/>
            <person name="Yang L."/>
            <person name="Zeng H."/>
            <person name="Fan D."/>
            <person name="Zhu Y."/>
            <person name="Feng Y."/>
            <person name="Wang G."/>
            <person name="Peng C."/>
            <person name="Jiang X."/>
            <person name="Zhou D."/>
            <person name="Ni P."/>
            <person name="Liang C."/>
            <person name="Liu L."/>
            <person name="Wang J."/>
            <person name="Mao C."/>
            <person name="Fang X."/>
            <person name="Peng M."/>
            <person name="Huang J."/>
        </authorList>
    </citation>
    <scope>NUCLEOTIDE SEQUENCE [LARGE SCALE GENOMIC DNA]</scope>
    <source>
        <strain evidence="9">race 4</strain>
    </source>
</reference>
<dbReference type="InterPro" id="IPR000209">
    <property type="entry name" value="Peptidase_S8/S53_dom"/>
</dbReference>
<dbReference type="InterPro" id="IPR036852">
    <property type="entry name" value="Peptidase_S8/S53_dom_sf"/>
</dbReference>
<dbReference type="PROSITE" id="PS51892">
    <property type="entry name" value="SUBTILASE"/>
    <property type="match status" value="1"/>
</dbReference>
<dbReference type="PANTHER" id="PTHR43806:SF11">
    <property type="entry name" value="CEREVISIN-RELATED"/>
    <property type="match status" value="1"/>
</dbReference>
<keyword evidence="2 8" id="KW-0645">Protease</keyword>
<dbReference type="Gene3D" id="3.40.50.200">
    <property type="entry name" value="Peptidase S8/S53 domain"/>
    <property type="match status" value="1"/>
</dbReference>
<dbReference type="SUPFAM" id="SSF52743">
    <property type="entry name" value="Subtilisin-like"/>
    <property type="match status" value="1"/>
</dbReference>
<dbReference type="EMBL" id="KB726554">
    <property type="protein sequence ID" value="EMT67981.1"/>
    <property type="molecule type" value="Genomic_DNA"/>
</dbReference>
<evidence type="ECO:0000256" key="3">
    <source>
        <dbReference type="ARBA" id="ARBA00022801"/>
    </source>
</evidence>
<evidence type="ECO:0000256" key="2">
    <source>
        <dbReference type="ARBA" id="ARBA00022670"/>
    </source>
</evidence>
<feature type="compositionally biased region" description="Basic and acidic residues" evidence="6">
    <location>
        <begin position="399"/>
        <end position="408"/>
    </location>
</feature>
<keyword evidence="3" id="KW-0378">Hydrolase</keyword>
<evidence type="ECO:0000256" key="4">
    <source>
        <dbReference type="ARBA" id="ARBA00022825"/>
    </source>
</evidence>
<dbReference type="PANTHER" id="PTHR43806">
    <property type="entry name" value="PEPTIDASE S8"/>
    <property type="match status" value="1"/>
</dbReference>
<comment type="caution">
    <text evidence="5">Lacks conserved residue(s) required for the propagation of feature annotation.</text>
</comment>
<dbReference type="AlphaFoldDB" id="N1RQX9"/>
<reference evidence="9" key="1">
    <citation type="submission" date="2012-09" db="EMBL/GenBank/DDBJ databases">
        <title>Genome sequencing and comparative transcriptomics of race 1 and race 4 of banana pathogen: Fusarium oxysporum f. sp. cubense.</title>
        <authorList>
            <person name="Fang X."/>
            <person name="Huang J."/>
        </authorList>
    </citation>
    <scope>NUCLEOTIDE SEQUENCE [LARGE SCALE GENOMIC DNA]</scope>
    <source>
        <strain evidence="9">race 4</strain>
    </source>
</reference>